<dbReference type="OrthoDB" id="1248924at2759"/>
<feature type="domain" description="Zinc finger PMZ-type" evidence="1">
    <location>
        <begin position="233"/>
        <end position="260"/>
    </location>
</feature>
<proteinExistence type="predicted"/>
<evidence type="ECO:0000259" key="1">
    <source>
        <dbReference type="SMART" id="SM00575"/>
    </source>
</evidence>
<dbReference type="Proteomes" id="UP000224567">
    <property type="component" value="Unassembled WGS sequence"/>
</dbReference>
<name>A0A2G2WF00_CAPBA</name>
<dbReference type="EMBL" id="MLFT02000007">
    <property type="protein sequence ID" value="PHT43828.1"/>
    <property type="molecule type" value="Genomic_DNA"/>
</dbReference>
<evidence type="ECO:0000313" key="3">
    <source>
        <dbReference type="Proteomes" id="UP000224567"/>
    </source>
</evidence>
<organism evidence="2 3">
    <name type="scientific">Capsicum baccatum</name>
    <name type="common">Peruvian pepper</name>
    <dbReference type="NCBI Taxonomy" id="33114"/>
    <lineage>
        <taxon>Eukaryota</taxon>
        <taxon>Viridiplantae</taxon>
        <taxon>Streptophyta</taxon>
        <taxon>Embryophyta</taxon>
        <taxon>Tracheophyta</taxon>
        <taxon>Spermatophyta</taxon>
        <taxon>Magnoliopsida</taxon>
        <taxon>eudicotyledons</taxon>
        <taxon>Gunneridae</taxon>
        <taxon>Pentapetalae</taxon>
        <taxon>asterids</taxon>
        <taxon>lamiids</taxon>
        <taxon>Solanales</taxon>
        <taxon>Solanaceae</taxon>
        <taxon>Solanoideae</taxon>
        <taxon>Capsiceae</taxon>
        <taxon>Capsicum</taxon>
    </lineage>
</organism>
<dbReference type="GO" id="GO:0008270">
    <property type="term" value="F:zinc ion binding"/>
    <property type="evidence" value="ECO:0007669"/>
    <property type="project" value="InterPro"/>
</dbReference>
<accession>A0A2G2WF00</accession>
<gene>
    <name evidence="2" type="ORF">CQW23_17853</name>
</gene>
<reference evidence="3" key="2">
    <citation type="journal article" date="2017" name="J. Anim. Genet.">
        <title>Multiple reference genome sequences of hot pepper reveal the massive evolution of plant disease resistance genes by retroduplication.</title>
        <authorList>
            <person name="Kim S."/>
            <person name="Park J."/>
            <person name="Yeom S.-I."/>
            <person name="Kim Y.-M."/>
            <person name="Seo E."/>
            <person name="Kim K.-T."/>
            <person name="Kim M.-S."/>
            <person name="Lee J.M."/>
            <person name="Cheong K."/>
            <person name="Shin H.-S."/>
            <person name="Kim S.-B."/>
            <person name="Han K."/>
            <person name="Lee J."/>
            <person name="Park M."/>
            <person name="Lee H.-A."/>
            <person name="Lee H.-Y."/>
            <person name="Lee Y."/>
            <person name="Oh S."/>
            <person name="Lee J.H."/>
            <person name="Choi E."/>
            <person name="Choi E."/>
            <person name="Lee S.E."/>
            <person name="Jeon J."/>
            <person name="Kim H."/>
            <person name="Choi G."/>
            <person name="Song H."/>
            <person name="Lee J."/>
            <person name="Lee S.-C."/>
            <person name="Kwon J.-K."/>
            <person name="Lee H.-Y."/>
            <person name="Koo N."/>
            <person name="Hong Y."/>
            <person name="Kim R.W."/>
            <person name="Kang W.-H."/>
            <person name="Huh J.H."/>
            <person name="Kang B.-C."/>
            <person name="Yang T.-J."/>
            <person name="Lee Y.-H."/>
            <person name="Bennetzen J.L."/>
            <person name="Choi D."/>
        </authorList>
    </citation>
    <scope>NUCLEOTIDE SEQUENCE [LARGE SCALE GENOMIC DNA]</scope>
    <source>
        <strain evidence="3">cv. PBC81</strain>
    </source>
</reference>
<dbReference type="InterPro" id="IPR006564">
    <property type="entry name" value="Znf_PMZ"/>
</dbReference>
<reference evidence="2 3" key="1">
    <citation type="journal article" date="2017" name="Genome Biol.">
        <title>New reference genome sequences of hot pepper reveal the massive evolution of plant disease-resistance genes by retroduplication.</title>
        <authorList>
            <person name="Kim S."/>
            <person name="Park J."/>
            <person name="Yeom S.I."/>
            <person name="Kim Y.M."/>
            <person name="Seo E."/>
            <person name="Kim K.T."/>
            <person name="Kim M.S."/>
            <person name="Lee J.M."/>
            <person name="Cheong K."/>
            <person name="Shin H.S."/>
            <person name="Kim S.B."/>
            <person name="Han K."/>
            <person name="Lee J."/>
            <person name="Park M."/>
            <person name="Lee H.A."/>
            <person name="Lee H.Y."/>
            <person name="Lee Y."/>
            <person name="Oh S."/>
            <person name="Lee J.H."/>
            <person name="Choi E."/>
            <person name="Choi E."/>
            <person name="Lee S.E."/>
            <person name="Jeon J."/>
            <person name="Kim H."/>
            <person name="Choi G."/>
            <person name="Song H."/>
            <person name="Lee J."/>
            <person name="Lee S.C."/>
            <person name="Kwon J.K."/>
            <person name="Lee H.Y."/>
            <person name="Koo N."/>
            <person name="Hong Y."/>
            <person name="Kim R.W."/>
            <person name="Kang W.H."/>
            <person name="Huh J.H."/>
            <person name="Kang B.C."/>
            <person name="Yang T.J."/>
            <person name="Lee Y.H."/>
            <person name="Bennetzen J.L."/>
            <person name="Choi D."/>
        </authorList>
    </citation>
    <scope>NUCLEOTIDE SEQUENCE [LARGE SCALE GENOMIC DNA]</scope>
    <source>
        <strain evidence="3">cv. PBC81</strain>
    </source>
</reference>
<evidence type="ECO:0000313" key="2">
    <source>
        <dbReference type="EMBL" id="PHT43828.1"/>
    </source>
</evidence>
<dbReference type="AlphaFoldDB" id="A0A2G2WF00"/>
<protein>
    <recommendedName>
        <fullName evidence="1">Zinc finger PMZ-type domain-containing protein</fullName>
    </recommendedName>
</protein>
<dbReference type="PANTHER" id="PTHR31973">
    <property type="entry name" value="POLYPROTEIN, PUTATIVE-RELATED"/>
    <property type="match status" value="1"/>
</dbReference>
<keyword evidence="3" id="KW-1185">Reference proteome</keyword>
<sequence length="299" mass="34050">MPEHGYAVLPAFSYIFNSLNPGSINSPMVDEESGRFIYYFMAFGASIRGYAHMRKAVTVDGTHLSGKTMRHGASSSKILRPLSSTNQSSTKAYTLEEFNEYFNALKERCPSTAACLEHEVEFEKWSWAHFSDNRFNVMTSNIAESLNSMLRDEREYPVVTIFNLIAHKFGEIFRKRYAEVKNSKTTFVPVAEMILRENMTKGDKLYANNINGSTDGFAMLGYGHSVKVNLLRWSRSCRKYDLVKLPCAHAMVTLRLKHGNEYDTSIYNYSSQIYSKESYLLAYLEPICAAPLESEWSVA</sequence>
<comment type="caution">
    <text evidence="2">The sequence shown here is derived from an EMBL/GenBank/DDBJ whole genome shotgun (WGS) entry which is preliminary data.</text>
</comment>
<dbReference type="SMART" id="SM00575">
    <property type="entry name" value="ZnF_PMZ"/>
    <property type="match status" value="1"/>
</dbReference>
<dbReference type="PANTHER" id="PTHR31973:SF179">
    <property type="entry name" value="PROTEIN FAR1-RELATED SEQUENCE"/>
    <property type="match status" value="1"/>
</dbReference>
<dbReference type="STRING" id="33114.A0A2G2WF00"/>